<protein>
    <submittedName>
        <fullName evidence="2">Uncharacterized protein</fullName>
    </submittedName>
</protein>
<name>A0AAV2KK28_KNICA</name>
<evidence type="ECO:0000313" key="2">
    <source>
        <dbReference type="EMBL" id="CAL1589964.1"/>
    </source>
</evidence>
<accession>A0AAV2KK28</accession>
<evidence type="ECO:0000256" key="1">
    <source>
        <dbReference type="SAM" id="MobiDB-lite"/>
    </source>
</evidence>
<dbReference type="EMBL" id="OZ035841">
    <property type="protein sequence ID" value="CAL1589964.1"/>
    <property type="molecule type" value="Genomic_DNA"/>
</dbReference>
<dbReference type="AlphaFoldDB" id="A0AAV2KK28"/>
<reference evidence="2 3" key="1">
    <citation type="submission" date="2024-04" db="EMBL/GenBank/DDBJ databases">
        <authorList>
            <person name="Waldvogel A.-M."/>
            <person name="Schoenle A."/>
        </authorList>
    </citation>
    <scope>NUCLEOTIDE SEQUENCE [LARGE SCALE GENOMIC DNA]</scope>
</reference>
<gene>
    <name evidence="2" type="ORF">KC01_LOCUS19547</name>
</gene>
<feature type="region of interest" description="Disordered" evidence="1">
    <location>
        <begin position="15"/>
        <end position="40"/>
    </location>
</feature>
<dbReference type="Proteomes" id="UP001497482">
    <property type="component" value="Chromosome 19"/>
</dbReference>
<sequence length="100" mass="10730">MSTAALGVVRLSSSTSHCTDSRRDSRGYRPHGEFERGQEPANYRALKTESVFGLKLLSPPGAALILEPNVEETKGCGVWDSLCSLLTSATLHCLMCTSTA</sequence>
<proteinExistence type="predicted"/>
<feature type="compositionally biased region" description="Basic and acidic residues" evidence="1">
    <location>
        <begin position="19"/>
        <end position="38"/>
    </location>
</feature>
<keyword evidence="3" id="KW-1185">Reference proteome</keyword>
<organism evidence="2 3">
    <name type="scientific">Knipowitschia caucasica</name>
    <name type="common">Caucasian dwarf goby</name>
    <name type="synonym">Pomatoschistus caucasicus</name>
    <dbReference type="NCBI Taxonomy" id="637954"/>
    <lineage>
        <taxon>Eukaryota</taxon>
        <taxon>Metazoa</taxon>
        <taxon>Chordata</taxon>
        <taxon>Craniata</taxon>
        <taxon>Vertebrata</taxon>
        <taxon>Euteleostomi</taxon>
        <taxon>Actinopterygii</taxon>
        <taxon>Neopterygii</taxon>
        <taxon>Teleostei</taxon>
        <taxon>Neoteleostei</taxon>
        <taxon>Acanthomorphata</taxon>
        <taxon>Gobiaria</taxon>
        <taxon>Gobiiformes</taxon>
        <taxon>Gobioidei</taxon>
        <taxon>Gobiidae</taxon>
        <taxon>Gobiinae</taxon>
        <taxon>Knipowitschia</taxon>
    </lineage>
</organism>
<evidence type="ECO:0000313" key="3">
    <source>
        <dbReference type="Proteomes" id="UP001497482"/>
    </source>
</evidence>